<accession>A0A660SHX7</accession>
<gene>
    <name evidence="2" type="ORF">DRP53_05190</name>
</gene>
<comment type="caution">
    <text evidence="2">The sequence shown here is derived from an EMBL/GenBank/DDBJ whole genome shotgun (WGS) entry which is preliminary data.</text>
</comment>
<protein>
    <recommendedName>
        <fullName evidence="1">Zinc finger/thioredoxin putative domain-containing protein</fullName>
    </recommendedName>
</protein>
<evidence type="ECO:0000313" key="2">
    <source>
        <dbReference type="EMBL" id="RKX70378.1"/>
    </source>
</evidence>
<sequence length="131" mass="15162">MIVVCEKCQKKYNVDESKIPEQGIKVRCAQCGNIIFIKKEAAPKEERRDKEELRVRARRLARALAKDLLLYHGDKVEKGLKEGTLAQLLGGEIRKSWQYYCQQIPAEIRAEHDYFKEALNEIIGKGKVIFK</sequence>
<dbReference type="Proteomes" id="UP000268469">
    <property type="component" value="Unassembled WGS sequence"/>
</dbReference>
<proteinExistence type="predicted"/>
<feature type="domain" description="Zinc finger/thioredoxin putative" evidence="1">
    <location>
        <begin position="1"/>
        <end position="35"/>
    </location>
</feature>
<organism evidence="2 3">
    <name type="scientific">candidate division WOR-3 bacterium</name>
    <dbReference type="NCBI Taxonomy" id="2052148"/>
    <lineage>
        <taxon>Bacteria</taxon>
        <taxon>Bacteria division WOR-3</taxon>
    </lineage>
</organism>
<dbReference type="NCBIfam" id="TIGR02098">
    <property type="entry name" value="MJ0042_CXXC"/>
    <property type="match status" value="1"/>
</dbReference>
<reference evidence="2 3" key="1">
    <citation type="submission" date="2018-06" db="EMBL/GenBank/DDBJ databases">
        <title>Extensive metabolic versatility and redundancy in microbially diverse, dynamic hydrothermal sediments.</title>
        <authorList>
            <person name="Dombrowski N."/>
            <person name="Teske A."/>
            <person name="Baker B.J."/>
        </authorList>
    </citation>
    <scope>NUCLEOTIDE SEQUENCE [LARGE SCALE GENOMIC DNA]</scope>
    <source>
        <strain evidence="2">B36_G15</strain>
    </source>
</reference>
<dbReference type="Pfam" id="PF13717">
    <property type="entry name" value="Zn_ribbon_4"/>
    <property type="match status" value="1"/>
</dbReference>
<evidence type="ECO:0000259" key="1">
    <source>
        <dbReference type="Pfam" id="PF13717"/>
    </source>
</evidence>
<evidence type="ECO:0000313" key="3">
    <source>
        <dbReference type="Proteomes" id="UP000268469"/>
    </source>
</evidence>
<dbReference type="AlphaFoldDB" id="A0A660SHX7"/>
<dbReference type="InterPro" id="IPR011723">
    <property type="entry name" value="Znf/thioredoxin_put"/>
</dbReference>
<name>A0A660SHX7_UNCW3</name>
<dbReference type="EMBL" id="QNBE01000041">
    <property type="protein sequence ID" value="RKX70378.1"/>
    <property type="molecule type" value="Genomic_DNA"/>
</dbReference>